<dbReference type="SUPFAM" id="SSF47769">
    <property type="entry name" value="SAM/Pointed domain"/>
    <property type="match status" value="1"/>
</dbReference>
<protein>
    <submittedName>
        <fullName evidence="1">3254_t:CDS:1</fullName>
    </submittedName>
</protein>
<dbReference type="InterPro" id="IPR013761">
    <property type="entry name" value="SAM/pointed_sf"/>
</dbReference>
<dbReference type="OrthoDB" id="2330546at2759"/>
<name>A0A9N9GL12_9GLOM</name>
<evidence type="ECO:0000313" key="1">
    <source>
        <dbReference type="EMBL" id="CAG8616249.1"/>
    </source>
</evidence>
<dbReference type="EMBL" id="CAJVPJ010002228">
    <property type="protein sequence ID" value="CAG8616249.1"/>
    <property type="molecule type" value="Genomic_DNA"/>
</dbReference>
<reference evidence="1" key="1">
    <citation type="submission" date="2021-06" db="EMBL/GenBank/DDBJ databases">
        <authorList>
            <person name="Kallberg Y."/>
            <person name="Tangrot J."/>
            <person name="Rosling A."/>
        </authorList>
    </citation>
    <scope>NUCLEOTIDE SEQUENCE</scope>
    <source>
        <strain evidence="1">IA702</strain>
    </source>
</reference>
<dbReference type="Proteomes" id="UP000789572">
    <property type="component" value="Unassembled WGS sequence"/>
</dbReference>
<keyword evidence="2" id="KW-1185">Reference proteome</keyword>
<gene>
    <name evidence="1" type="ORF">POCULU_LOCUS8198</name>
</gene>
<dbReference type="AlphaFoldDB" id="A0A9N9GL12"/>
<feature type="non-terminal residue" evidence="1">
    <location>
        <position position="1"/>
    </location>
</feature>
<proteinExistence type="predicted"/>
<comment type="caution">
    <text evidence="1">The sequence shown here is derived from an EMBL/GenBank/DDBJ whole genome shotgun (WGS) entry which is preliminary data.</text>
</comment>
<dbReference type="Gene3D" id="1.10.150.50">
    <property type="entry name" value="Transcription Factor, Ets-1"/>
    <property type="match status" value="1"/>
</dbReference>
<organism evidence="1 2">
    <name type="scientific">Paraglomus occultum</name>
    <dbReference type="NCBI Taxonomy" id="144539"/>
    <lineage>
        <taxon>Eukaryota</taxon>
        <taxon>Fungi</taxon>
        <taxon>Fungi incertae sedis</taxon>
        <taxon>Mucoromycota</taxon>
        <taxon>Glomeromycotina</taxon>
        <taxon>Glomeromycetes</taxon>
        <taxon>Paraglomerales</taxon>
        <taxon>Paraglomeraceae</taxon>
        <taxon>Paraglomus</taxon>
    </lineage>
</organism>
<evidence type="ECO:0000313" key="2">
    <source>
        <dbReference type="Proteomes" id="UP000789572"/>
    </source>
</evidence>
<accession>A0A9N9GL12</accession>
<sequence>MSGKITIPTGLPENVQDWKRSEVLEFLNNNRIQYDLDNEDIQVIGNNKVAGVALLALTEEKLRSIGGLLRLSLSLSKTSGVRAINYTVEPINADGFRFDLPLQQA</sequence>